<dbReference type="EMBL" id="CM000607">
    <property type="protein sequence ID" value="EEC50088.1"/>
    <property type="molecule type" value="Genomic_DNA"/>
</dbReference>
<keyword evidence="4" id="KW-1185">Reference proteome</keyword>
<feature type="compositionally biased region" description="Polar residues" evidence="1">
    <location>
        <begin position="278"/>
        <end position="288"/>
    </location>
</feature>
<dbReference type="InParanoid" id="B7FTJ0"/>
<evidence type="ECO:0000313" key="4">
    <source>
        <dbReference type="Proteomes" id="UP000000759"/>
    </source>
</evidence>
<dbReference type="PaxDb" id="2850-Phatr44269"/>
<proteinExistence type="predicted"/>
<keyword evidence="2" id="KW-1133">Transmembrane helix</keyword>
<dbReference type="KEGG" id="pti:PHATRDRAFT_44269"/>
<dbReference type="Proteomes" id="UP000000759">
    <property type="component" value="Chromosome 4"/>
</dbReference>
<dbReference type="eggNOG" id="ENOG502T0YG">
    <property type="taxonomic scope" value="Eukaryota"/>
</dbReference>
<feature type="region of interest" description="Disordered" evidence="1">
    <location>
        <begin position="685"/>
        <end position="708"/>
    </location>
</feature>
<dbReference type="RefSeq" id="XP_002178423.1">
    <property type="nucleotide sequence ID" value="XM_002178387.1"/>
</dbReference>
<accession>B7FTJ0</accession>
<gene>
    <name evidence="3" type="ORF">PHATRDRAFT_44269</name>
</gene>
<sequence>MTASDNQPAKRKEHPRRNRRRLFRSFLPCLVLALCTLLWWSWDLVHFDQGWYKEAVAITGLQESSRTMAEASETRTKATITTAPTASEDLLPPLQVWREYQAQHGVDSLKQEYGSRKRNSTTIPSSSTSRRFAVVMYTCPHRVGNFWNSAVHAIIWAVAHNRTILLRSMYVEESACRDIVRVPSWIPRYNVWNHQLGLPSPQPWNLTNQTANSIAIGATNNALVAWVPQLPYISRNRKVVPMAAWGSDLLSDRFKAYVQSQSQLYNKDLEQSSHHSSDNNGNKDTTFTATSTRFLPSRVSALYALGSTFLDGMLLNEVFPFNPTRFNRKVLLPSTNNASISVDHAVVFDPEASSLFSVALHSRHVGIADDGSYVPSEIACLQTLLARSNYTSCRVTILADRDVAVAKLISWLRTHTSCVIVTAAHPEPSNSSLNERNPSAKVGSLDEHGTNAGQGFLDELALALSYPLDAVIGESLRSSFAILHKLAAYQHSFRHFPVLSRDATAIHNKLQVCELPFKREYGYDYGPGTPTFRHTSRVKPLPQQQAWKEYLRQHSGDALEREWQSGRGSSAWENRVFAVVPFTVCSVDGSSLFHWMDSIRNALSPVQSDATSGGMPCATKLPENVARLRPHPELALYETWAPRLGLPVPLELAHSLTVDGTALKIDRFRFYKTIRNKNRPLLNSTDTQGWAVDPTSSTMDGKRANQTSGSNMEQVLLAEGREYLYGMLFENSLLSESFTHTLTKAELAGFTVGLFAAHQEYSEALHRTSNGYGKQQTVDILREIDCLKRVLPPPPPSPVLPTSATTLAPLACTVLAAADHPSILTALQDWLGVNRPDCSLRHSLPSFSSEDSRESWQESFPKDSDLLSQARNAWIQVVVEGNESQNATSAAQAAVVSSTLIRNRLELQRRDEAWKLGRVPMVLPSLETCVLLPLNAIVATS</sequence>
<keyword evidence="2" id="KW-0472">Membrane</keyword>
<reference evidence="4" key="2">
    <citation type="submission" date="2008-08" db="EMBL/GenBank/DDBJ databases">
        <authorList>
            <consortium name="Diatom Consortium"/>
            <person name="Grigoriev I."/>
            <person name="Grimwood J."/>
            <person name="Kuo A."/>
            <person name="Otillar R.P."/>
            <person name="Salamov A."/>
            <person name="Detter J.C."/>
            <person name="Lindquist E."/>
            <person name="Shapiro H."/>
            <person name="Lucas S."/>
            <person name="Glavina del Rio T."/>
            <person name="Pitluck S."/>
            <person name="Rokhsar D."/>
            <person name="Bowler C."/>
        </authorList>
    </citation>
    <scope>GENOME REANNOTATION</scope>
    <source>
        <strain evidence="4">CCAP 1055/1</strain>
    </source>
</reference>
<reference evidence="3 4" key="1">
    <citation type="journal article" date="2008" name="Nature">
        <title>The Phaeodactylum genome reveals the evolutionary history of diatom genomes.</title>
        <authorList>
            <person name="Bowler C."/>
            <person name="Allen A.E."/>
            <person name="Badger J.H."/>
            <person name="Grimwood J."/>
            <person name="Jabbari K."/>
            <person name="Kuo A."/>
            <person name="Maheswari U."/>
            <person name="Martens C."/>
            <person name="Maumus F."/>
            <person name="Otillar R.P."/>
            <person name="Rayko E."/>
            <person name="Salamov A."/>
            <person name="Vandepoele K."/>
            <person name="Beszteri B."/>
            <person name="Gruber A."/>
            <person name="Heijde M."/>
            <person name="Katinka M."/>
            <person name="Mock T."/>
            <person name="Valentin K."/>
            <person name="Verret F."/>
            <person name="Berges J.A."/>
            <person name="Brownlee C."/>
            <person name="Cadoret J.P."/>
            <person name="Chiovitti A."/>
            <person name="Choi C.J."/>
            <person name="Coesel S."/>
            <person name="De Martino A."/>
            <person name="Detter J.C."/>
            <person name="Durkin C."/>
            <person name="Falciatore A."/>
            <person name="Fournet J."/>
            <person name="Haruta M."/>
            <person name="Huysman M.J."/>
            <person name="Jenkins B.D."/>
            <person name="Jiroutova K."/>
            <person name="Jorgensen R.E."/>
            <person name="Joubert Y."/>
            <person name="Kaplan A."/>
            <person name="Kroger N."/>
            <person name="Kroth P.G."/>
            <person name="La Roche J."/>
            <person name="Lindquist E."/>
            <person name="Lommer M."/>
            <person name="Martin-Jezequel V."/>
            <person name="Lopez P.J."/>
            <person name="Lucas S."/>
            <person name="Mangogna M."/>
            <person name="McGinnis K."/>
            <person name="Medlin L.K."/>
            <person name="Montsant A."/>
            <person name="Oudot-Le Secq M.P."/>
            <person name="Napoli C."/>
            <person name="Obornik M."/>
            <person name="Parker M.S."/>
            <person name="Petit J.L."/>
            <person name="Porcel B.M."/>
            <person name="Poulsen N."/>
            <person name="Robison M."/>
            <person name="Rychlewski L."/>
            <person name="Rynearson T.A."/>
            <person name="Schmutz J."/>
            <person name="Shapiro H."/>
            <person name="Siaut M."/>
            <person name="Stanley M."/>
            <person name="Sussman M.R."/>
            <person name="Taylor A.R."/>
            <person name="Vardi A."/>
            <person name="von Dassow P."/>
            <person name="Vyverman W."/>
            <person name="Willis A."/>
            <person name="Wyrwicz L.S."/>
            <person name="Rokhsar D.S."/>
            <person name="Weissenbach J."/>
            <person name="Armbrust E.V."/>
            <person name="Green B.R."/>
            <person name="Van de Peer Y."/>
            <person name="Grigoriev I.V."/>
        </authorList>
    </citation>
    <scope>NUCLEOTIDE SEQUENCE [LARGE SCALE GENOMIC DNA]</scope>
    <source>
        <strain evidence="3 4">CCAP 1055/1</strain>
    </source>
</reference>
<dbReference type="HOGENOM" id="CLU_309615_0_0_1"/>
<keyword evidence="2" id="KW-0812">Transmembrane</keyword>
<evidence type="ECO:0000256" key="2">
    <source>
        <dbReference type="SAM" id="Phobius"/>
    </source>
</evidence>
<organism evidence="3 4">
    <name type="scientific">Phaeodactylum tricornutum (strain CCAP 1055/1)</name>
    <dbReference type="NCBI Taxonomy" id="556484"/>
    <lineage>
        <taxon>Eukaryota</taxon>
        <taxon>Sar</taxon>
        <taxon>Stramenopiles</taxon>
        <taxon>Ochrophyta</taxon>
        <taxon>Bacillariophyta</taxon>
        <taxon>Bacillariophyceae</taxon>
        <taxon>Bacillariophycidae</taxon>
        <taxon>Naviculales</taxon>
        <taxon>Phaeodactylaceae</taxon>
        <taxon>Phaeodactylum</taxon>
    </lineage>
</organism>
<dbReference type="GeneID" id="7197994"/>
<protein>
    <submittedName>
        <fullName evidence="3">Uncharacterized protein</fullName>
    </submittedName>
</protein>
<dbReference type="AlphaFoldDB" id="B7FTJ0"/>
<evidence type="ECO:0000313" key="3">
    <source>
        <dbReference type="EMBL" id="EEC50088.1"/>
    </source>
</evidence>
<feature type="compositionally biased region" description="Basic and acidic residues" evidence="1">
    <location>
        <begin position="268"/>
        <end position="277"/>
    </location>
</feature>
<name>B7FTJ0_PHATC</name>
<feature type="transmembrane region" description="Helical" evidence="2">
    <location>
        <begin position="21"/>
        <end position="42"/>
    </location>
</feature>
<evidence type="ECO:0000256" key="1">
    <source>
        <dbReference type="SAM" id="MobiDB-lite"/>
    </source>
</evidence>
<feature type="region of interest" description="Disordered" evidence="1">
    <location>
        <begin position="268"/>
        <end position="288"/>
    </location>
</feature>